<evidence type="ECO:0000313" key="2">
    <source>
        <dbReference type="EMBL" id="QEG23591.1"/>
    </source>
</evidence>
<keyword evidence="2" id="KW-0269">Exonuclease</keyword>
<organism evidence="2 3">
    <name type="scientific">Mariniblastus fucicola</name>
    <dbReference type="NCBI Taxonomy" id="980251"/>
    <lineage>
        <taxon>Bacteria</taxon>
        <taxon>Pseudomonadati</taxon>
        <taxon>Planctomycetota</taxon>
        <taxon>Planctomycetia</taxon>
        <taxon>Pirellulales</taxon>
        <taxon>Pirellulaceae</taxon>
        <taxon>Mariniblastus</taxon>
    </lineage>
</organism>
<dbReference type="SUPFAM" id="SSF56219">
    <property type="entry name" value="DNase I-like"/>
    <property type="match status" value="1"/>
</dbReference>
<dbReference type="EMBL" id="CP042912">
    <property type="protein sequence ID" value="QEG23591.1"/>
    <property type="molecule type" value="Genomic_DNA"/>
</dbReference>
<reference evidence="2 3" key="1">
    <citation type="submission" date="2019-08" db="EMBL/GenBank/DDBJ databases">
        <title>Deep-cultivation of Planctomycetes and their phenomic and genomic characterization uncovers novel biology.</title>
        <authorList>
            <person name="Wiegand S."/>
            <person name="Jogler M."/>
            <person name="Boedeker C."/>
            <person name="Pinto D."/>
            <person name="Vollmers J."/>
            <person name="Rivas-Marin E."/>
            <person name="Kohn T."/>
            <person name="Peeters S.H."/>
            <person name="Heuer A."/>
            <person name="Rast P."/>
            <person name="Oberbeckmann S."/>
            <person name="Bunk B."/>
            <person name="Jeske O."/>
            <person name="Meyerdierks A."/>
            <person name="Storesund J.E."/>
            <person name="Kallscheuer N."/>
            <person name="Luecker S."/>
            <person name="Lage O.M."/>
            <person name="Pohl T."/>
            <person name="Merkel B.J."/>
            <person name="Hornburger P."/>
            <person name="Mueller R.-W."/>
            <person name="Bruemmer F."/>
            <person name="Labrenz M."/>
            <person name="Spormann A.M."/>
            <person name="Op den Camp H."/>
            <person name="Overmann J."/>
            <person name="Amann R."/>
            <person name="Jetten M.S.M."/>
            <person name="Mascher T."/>
            <person name="Medema M.H."/>
            <person name="Devos D.P."/>
            <person name="Kaster A.-K."/>
            <person name="Ovreas L."/>
            <person name="Rohde M."/>
            <person name="Galperin M.Y."/>
            <person name="Jogler C."/>
        </authorList>
    </citation>
    <scope>NUCLEOTIDE SEQUENCE [LARGE SCALE GENOMIC DNA]</scope>
    <source>
        <strain evidence="2 3">FC18</strain>
    </source>
</reference>
<dbReference type="InterPro" id="IPR051916">
    <property type="entry name" value="GPI-anchor_lipid_remodeler"/>
</dbReference>
<keyword evidence="3" id="KW-1185">Reference proteome</keyword>
<feature type="domain" description="Endonuclease/exonuclease/phosphatase" evidence="1">
    <location>
        <begin position="62"/>
        <end position="312"/>
    </location>
</feature>
<keyword evidence="2" id="KW-0540">Nuclease</keyword>
<dbReference type="InterPro" id="IPR036691">
    <property type="entry name" value="Endo/exonu/phosph_ase_sf"/>
</dbReference>
<dbReference type="GO" id="GO:0004527">
    <property type="term" value="F:exonuclease activity"/>
    <property type="evidence" value="ECO:0007669"/>
    <property type="project" value="UniProtKB-KW"/>
</dbReference>
<dbReference type="PANTHER" id="PTHR14859">
    <property type="entry name" value="CALCOFLUOR WHITE HYPERSENSITIVE PROTEIN PRECURSOR"/>
    <property type="match status" value="1"/>
</dbReference>
<keyword evidence="2" id="KW-0255">Endonuclease</keyword>
<protein>
    <submittedName>
        <fullName evidence="2">Endonuclease/Exonuclease/phosphatase family protein</fullName>
    </submittedName>
</protein>
<dbReference type="AlphaFoldDB" id="A0A5B9PLP1"/>
<dbReference type="Pfam" id="PF03372">
    <property type="entry name" value="Exo_endo_phos"/>
    <property type="match status" value="1"/>
</dbReference>
<dbReference type="RefSeq" id="WP_075086282.1">
    <property type="nucleotide sequence ID" value="NZ_CP042912.1"/>
</dbReference>
<dbReference type="GO" id="GO:0004519">
    <property type="term" value="F:endonuclease activity"/>
    <property type="evidence" value="ECO:0007669"/>
    <property type="project" value="UniProtKB-KW"/>
</dbReference>
<dbReference type="GO" id="GO:0006506">
    <property type="term" value="P:GPI anchor biosynthetic process"/>
    <property type="evidence" value="ECO:0007669"/>
    <property type="project" value="TreeGrafter"/>
</dbReference>
<evidence type="ECO:0000313" key="3">
    <source>
        <dbReference type="Proteomes" id="UP000322214"/>
    </source>
</evidence>
<dbReference type="GO" id="GO:0016020">
    <property type="term" value="C:membrane"/>
    <property type="evidence" value="ECO:0007669"/>
    <property type="project" value="GOC"/>
</dbReference>
<keyword evidence="2" id="KW-0378">Hydrolase</keyword>
<sequence>MKNVLKKRKLFLAVLLLLAIVLLPYLWSRINSRANRVLVFEMDEPGVAVAVEPSSKLRVACYNIAHGRGLAESNWEGGDAQTRMARLDEIADLLVELDADVVVLNEVDFYASWSNRVNLAEYLAEKAGYRYRVEERNLDFRVLLWTWRFGNAILSRYPISNPQVIDLPSYSKVETLLAGKKRGAHCEVAFGASIYRIVGLHLSHRSEEIRERSAGQVSELIADLPQACIVMGDMNSTPPGLPRSATTSEGANTIMTLTENGHLTRNIPNNPPGEAELTFRSDSPEMIIDWILVSESLEFQSYRVVDSLLSDHRPILAEIVTFNGSEPEELLKTGG</sequence>
<dbReference type="Proteomes" id="UP000322214">
    <property type="component" value="Chromosome"/>
</dbReference>
<proteinExistence type="predicted"/>
<name>A0A5B9PLP1_9BACT</name>
<dbReference type="InterPro" id="IPR005135">
    <property type="entry name" value="Endo/exonuclease/phosphatase"/>
</dbReference>
<dbReference type="STRING" id="980251.GCA_001642875_04461"/>
<dbReference type="PANTHER" id="PTHR14859:SF15">
    <property type="entry name" value="ENDONUCLEASE_EXONUCLEASE_PHOSPHATASE DOMAIN-CONTAINING PROTEIN"/>
    <property type="match status" value="1"/>
</dbReference>
<dbReference type="OrthoDB" id="9793162at2"/>
<accession>A0A5B9PLP1</accession>
<dbReference type="Gene3D" id="3.60.10.10">
    <property type="entry name" value="Endonuclease/exonuclease/phosphatase"/>
    <property type="match status" value="1"/>
</dbReference>
<evidence type="ECO:0000259" key="1">
    <source>
        <dbReference type="Pfam" id="PF03372"/>
    </source>
</evidence>
<dbReference type="KEGG" id="mff:MFFC18_34920"/>
<gene>
    <name evidence="2" type="ORF">MFFC18_34920</name>
</gene>